<dbReference type="KEGG" id="scm:SCHCO_02611256"/>
<dbReference type="OMA" id="FIATQME"/>
<dbReference type="InParanoid" id="D8PQR1"/>
<proteinExistence type="predicted"/>
<dbReference type="eggNOG" id="ENOG502SYQD">
    <property type="taxonomic scope" value="Eukaryota"/>
</dbReference>
<dbReference type="EMBL" id="GL377302">
    <property type="protein sequence ID" value="EFJ02434.1"/>
    <property type="molecule type" value="Genomic_DNA"/>
</dbReference>
<keyword evidence="2" id="KW-0812">Transmembrane</keyword>
<dbReference type="OrthoDB" id="3067294at2759"/>
<dbReference type="HOGENOM" id="CLU_049745_0_0_1"/>
<accession>D8PQR1</accession>
<keyword evidence="4" id="KW-1185">Reference proteome</keyword>
<sequence>MSGSSQNKVLLDDQSINVTYTGSWRVGGTPDEEYAGTVSSSTHDGDYFEVEFSGWLIAVYGTFDYSSDWVKTSYATDGGDATTVTSHSGTGDTYKQLFWKSDDLVQGDHTLKVTMEHVNTGYEDGEGTIWFDFFEIYGGDNGTSSATGSSSEPTSQRHRRHPNVGVIVGGVVGGVLLACLALILGVLYARKRKARKRTKEEAHNSIDYMYPSLAAEIVPFVSSTSQSSGPRKVQHASSDHEPWPAASYPDTSQTFDAPSTRNRHDIYRGRKGGQETQLRHNDGQEDSTALPAVDVVRHTDSGIRGLELPPVYTAD</sequence>
<keyword evidence="2" id="KW-1133">Transmembrane helix</keyword>
<dbReference type="Proteomes" id="UP000007431">
    <property type="component" value="Unassembled WGS sequence"/>
</dbReference>
<organism evidence="4">
    <name type="scientific">Schizophyllum commune (strain H4-8 / FGSC 9210)</name>
    <name type="common">Split gill fungus</name>
    <dbReference type="NCBI Taxonomy" id="578458"/>
    <lineage>
        <taxon>Eukaryota</taxon>
        <taxon>Fungi</taxon>
        <taxon>Dikarya</taxon>
        <taxon>Basidiomycota</taxon>
        <taxon>Agaricomycotina</taxon>
        <taxon>Agaricomycetes</taxon>
        <taxon>Agaricomycetidae</taxon>
        <taxon>Agaricales</taxon>
        <taxon>Schizophyllaceae</taxon>
        <taxon>Schizophyllum</taxon>
    </lineage>
</organism>
<gene>
    <name evidence="3" type="ORF">SCHCODRAFT_104056</name>
</gene>
<feature type="transmembrane region" description="Helical" evidence="2">
    <location>
        <begin position="164"/>
        <end position="189"/>
    </location>
</feature>
<feature type="compositionally biased region" description="Polar residues" evidence="1">
    <location>
        <begin position="249"/>
        <end position="260"/>
    </location>
</feature>
<dbReference type="AlphaFoldDB" id="D8PQR1"/>
<feature type="region of interest" description="Disordered" evidence="1">
    <location>
        <begin position="224"/>
        <end position="287"/>
    </location>
</feature>
<dbReference type="GeneID" id="9584968"/>
<dbReference type="VEuPathDB" id="FungiDB:SCHCODRAFT_02611256"/>
<dbReference type="Gene3D" id="2.60.120.260">
    <property type="entry name" value="Galactose-binding domain-like"/>
    <property type="match status" value="1"/>
</dbReference>
<reference evidence="3 4" key="1">
    <citation type="journal article" date="2010" name="Nat. Biotechnol.">
        <title>Genome sequence of the model mushroom Schizophyllum commune.</title>
        <authorList>
            <person name="Ohm R.A."/>
            <person name="de Jong J.F."/>
            <person name="Lugones L.G."/>
            <person name="Aerts A."/>
            <person name="Kothe E."/>
            <person name="Stajich J.E."/>
            <person name="de Vries R.P."/>
            <person name="Record E."/>
            <person name="Levasseur A."/>
            <person name="Baker S.E."/>
            <person name="Bartholomew K.A."/>
            <person name="Coutinho P.M."/>
            <person name="Erdmann S."/>
            <person name="Fowler T.J."/>
            <person name="Gathman A.C."/>
            <person name="Lombard V."/>
            <person name="Henrissat B."/>
            <person name="Knabe N."/>
            <person name="Kuees U."/>
            <person name="Lilly W.W."/>
            <person name="Lindquist E."/>
            <person name="Lucas S."/>
            <person name="Magnuson J.K."/>
            <person name="Piumi F."/>
            <person name="Raudaskoski M."/>
            <person name="Salamov A."/>
            <person name="Schmutz J."/>
            <person name="Schwarze F.W.M.R."/>
            <person name="vanKuyk P.A."/>
            <person name="Horton J.S."/>
            <person name="Grigoriev I.V."/>
            <person name="Woesten H.A.B."/>
        </authorList>
    </citation>
    <scope>NUCLEOTIDE SEQUENCE [LARGE SCALE GENOMIC DNA]</scope>
    <source>
        <strain evidence="4">H4-8 / FGSC 9210</strain>
    </source>
</reference>
<protein>
    <submittedName>
        <fullName evidence="3">Uncharacterized protein</fullName>
    </submittedName>
</protein>
<keyword evidence="2" id="KW-0472">Membrane</keyword>
<evidence type="ECO:0000256" key="1">
    <source>
        <dbReference type="SAM" id="MobiDB-lite"/>
    </source>
</evidence>
<evidence type="ECO:0000256" key="2">
    <source>
        <dbReference type="SAM" id="Phobius"/>
    </source>
</evidence>
<evidence type="ECO:0000313" key="3">
    <source>
        <dbReference type="EMBL" id="EFJ02434.1"/>
    </source>
</evidence>
<feature type="non-terminal residue" evidence="3">
    <location>
        <position position="315"/>
    </location>
</feature>
<dbReference type="RefSeq" id="XP_003037336.1">
    <property type="nucleotide sequence ID" value="XM_003037290.1"/>
</dbReference>
<name>D8PQR1_SCHCM</name>
<evidence type="ECO:0000313" key="4">
    <source>
        <dbReference type="Proteomes" id="UP000007431"/>
    </source>
</evidence>